<dbReference type="Proteomes" id="UP000007490">
    <property type="component" value="Chromosome"/>
</dbReference>
<protein>
    <recommendedName>
        <fullName evidence="1">ABM domain-containing protein</fullName>
    </recommendedName>
</protein>
<dbReference type="STRING" id="877455.Metbo_1632"/>
<dbReference type="InterPro" id="IPR011008">
    <property type="entry name" value="Dimeric_a/b-barrel"/>
</dbReference>
<dbReference type="InterPro" id="IPR007138">
    <property type="entry name" value="ABM_dom"/>
</dbReference>
<dbReference type="Gene3D" id="3.30.70.100">
    <property type="match status" value="1"/>
</dbReference>
<dbReference type="Pfam" id="PF03992">
    <property type="entry name" value="ABM"/>
    <property type="match status" value="1"/>
</dbReference>
<keyword evidence="3" id="KW-1185">Reference proteome</keyword>
<evidence type="ECO:0000313" key="2">
    <source>
        <dbReference type="EMBL" id="ADZ09858.1"/>
    </source>
</evidence>
<organism evidence="2 3">
    <name type="scientific">Methanobacterium lacus (strain AL-21)</name>
    <dbReference type="NCBI Taxonomy" id="877455"/>
    <lineage>
        <taxon>Archaea</taxon>
        <taxon>Methanobacteriati</taxon>
        <taxon>Methanobacteriota</taxon>
        <taxon>Methanomada group</taxon>
        <taxon>Methanobacteria</taxon>
        <taxon>Methanobacteriales</taxon>
        <taxon>Methanobacteriaceae</taxon>
        <taxon>Methanobacterium</taxon>
    </lineage>
</organism>
<dbReference type="GeneID" id="10278089"/>
<dbReference type="AlphaFoldDB" id="F0T9A7"/>
<name>F0T9A7_METLA</name>
<reference evidence="3" key="1">
    <citation type="submission" date="2011-02" db="EMBL/GenBank/DDBJ databases">
        <title>Complete sequence of Methanobacterium sp. AL-21.</title>
        <authorList>
            <consortium name="US DOE Joint Genome Institute"/>
            <person name="Lucas S."/>
            <person name="Copeland A."/>
            <person name="Lapidus A."/>
            <person name="Cheng J.-F."/>
            <person name="Goodwin L."/>
            <person name="Pitluck S."/>
            <person name="Chertkov O."/>
            <person name="Detter J.C."/>
            <person name="Han C."/>
            <person name="Tapia R."/>
            <person name="Land M."/>
            <person name="Hauser L."/>
            <person name="Kyrpides N."/>
            <person name="Ivanova N."/>
            <person name="Mikhailova N."/>
            <person name="Pagani I."/>
            <person name="Cadillo-Quiroz H."/>
            <person name="Imachi H."/>
            <person name="Zinder S."/>
            <person name="Liu W."/>
            <person name="Woyke T."/>
        </authorList>
    </citation>
    <scope>NUCLEOTIDE SEQUENCE [LARGE SCALE GENOMIC DNA]</scope>
    <source>
        <strain evidence="3">AL-21</strain>
    </source>
</reference>
<evidence type="ECO:0000313" key="3">
    <source>
        <dbReference type="Proteomes" id="UP000007490"/>
    </source>
</evidence>
<gene>
    <name evidence="2" type="ordered locus">Metbo_1632</name>
</gene>
<dbReference type="KEGG" id="mel:Metbo_1632"/>
<reference evidence="2 3" key="2">
    <citation type="journal article" date="2014" name="Int. J. Syst. Evol. Microbiol.">
        <title>Methanobacterium paludis sp. nov. and a novel strain of Methanobacterium lacus isolated from northern peatlands.</title>
        <authorList>
            <person name="Cadillo-Quiroz H."/>
            <person name="Brauer S.L."/>
            <person name="Goodson N."/>
            <person name="Yavitt J.B."/>
            <person name="Zinder S.H."/>
        </authorList>
    </citation>
    <scope>NUCLEOTIDE SEQUENCE [LARGE SCALE GENOMIC DNA]</scope>
    <source>
        <strain evidence="2 3">AL-21</strain>
    </source>
</reference>
<dbReference type="eggNOG" id="arCOG05403">
    <property type="taxonomic scope" value="Archaea"/>
</dbReference>
<dbReference type="OrthoDB" id="71090at2157"/>
<dbReference type="HOGENOM" id="CLU_168032_1_0_2"/>
<proteinExistence type="predicted"/>
<evidence type="ECO:0000259" key="1">
    <source>
        <dbReference type="Pfam" id="PF03992"/>
    </source>
</evidence>
<sequence length="94" mass="10980">MIYLMAIQKVEDFDKWKKVFEEHSTQRRVRGSKGAEILRDSNNPNEIVVITKWEDEDTAKKFSSSHDLKNVMKKAGVVGFPELKFLDEINQTEH</sequence>
<dbReference type="RefSeq" id="WP_013645209.1">
    <property type="nucleotide sequence ID" value="NC_015216.1"/>
</dbReference>
<dbReference type="SUPFAM" id="SSF54909">
    <property type="entry name" value="Dimeric alpha+beta barrel"/>
    <property type="match status" value="1"/>
</dbReference>
<feature type="domain" description="ABM" evidence="1">
    <location>
        <begin position="14"/>
        <end position="73"/>
    </location>
</feature>
<dbReference type="EMBL" id="CP002551">
    <property type="protein sequence ID" value="ADZ09858.1"/>
    <property type="molecule type" value="Genomic_DNA"/>
</dbReference>
<accession>F0T9A7</accession>